<dbReference type="PROSITE" id="PS00455">
    <property type="entry name" value="AMP_BINDING"/>
    <property type="match status" value="1"/>
</dbReference>
<dbReference type="Gene3D" id="3.40.50.980">
    <property type="match status" value="2"/>
</dbReference>
<dbReference type="PANTHER" id="PTHR45527:SF1">
    <property type="entry name" value="FATTY ACID SYNTHASE"/>
    <property type="match status" value="1"/>
</dbReference>
<dbReference type="EMBL" id="JBHTHX010003090">
    <property type="protein sequence ID" value="MFD0891334.1"/>
    <property type="molecule type" value="Genomic_DNA"/>
</dbReference>
<name>A0ABW3E5G3_9ACTN</name>
<dbReference type="Pfam" id="PF00501">
    <property type="entry name" value="AMP-binding"/>
    <property type="match status" value="1"/>
</dbReference>
<sequence length="224" mass="23868">ATVPATVPDTTRPDHTAYVMFTSGSTGTPKGITITHQNVIDLVLDRCWRQPYGQRILFHAPHAFDASTYELWVPLLSGGQVVVAPAGNVDAAGIRALVRRHELTHVHVTAGLFRVVAEEDPDAFAGVREVLTGGDVVSPAAVRRVREANPGVTIRILYGPTETTLCVTQLEAGTGRLSIGRPMDNTRVYVLDEGLRPVPAGVAGELYLAGTGLARGYVGRPALT</sequence>
<dbReference type="Proteomes" id="UP001597024">
    <property type="component" value="Unassembled WGS sequence"/>
</dbReference>
<feature type="non-terminal residue" evidence="2">
    <location>
        <position position="1"/>
    </location>
</feature>
<dbReference type="SUPFAM" id="SSF56801">
    <property type="entry name" value="Acetyl-CoA synthetase-like"/>
    <property type="match status" value="1"/>
</dbReference>
<feature type="non-terminal residue" evidence="2">
    <location>
        <position position="224"/>
    </location>
</feature>
<evidence type="ECO:0000313" key="3">
    <source>
        <dbReference type="Proteomes" id="UP001597024"/>
    </source>
</evidence>
<dbReference type="InterPro" id="IPR000873">
    <property type="entry name" value="AMP-dep_synth/lig_dom"/>
</dbReference>
<reference evidence="3" key="1">
    <citation type="journal article" date="2019" name="Int. J. Syst. Evol. Microbiol.">
        <title>The Global Catalogue of Microorganisms (GCM) 10K type strain sequencing project: providing services to taxonomists for standard genome sequencing and annotation.</title>
        <authorList>
            <consortium name="The Broad Institute Genomics Platform"/>
            <consortium name="The Broad Institute Genome Sequencing Center for Infectious Disease"/>
            <person name="Wu L."/>
            <person name="Ma J."/>
        </authorList>
    </citation>
    <scope>NUCLEOTIDE SEQUENCE [LARGE SCALE GENOMIC DNA]</scope>
    <source>
        <strain evidence="3">CCUG 62974</strain>
    </source>
</reference>
<comment type="caution">
    <text evidence="2">The sequence shown here is derived from an EMBL/GenBank/DDBJ whole genome shotgun (WGS) entry which is preliminary data.</text>
</comment>
<evidence type="ECO:0000313" key="2">
    <source>
        <dbReference type="EMBL" id="MFD0891334.1"/>
    </source>
</evidence>
<evidence type="ECO:0000259" key="1">
    <source>
        <dbReference type="Pfam" id="PF00501"/>
    </source>
</evidence>
<feature type="domain" description="AMP-dependent synthetase/ligase" evidence="1">
    <location>
        <begin position="8"/>
        <end position="217"/>
    </location>
</feature>
<organism evidence="2 3">
    <name type="scientific">Streptosporangium algeriense</name>
    <dbReference type="NCBI Taxonomy" id="1682748"/>
    <lineage>
        <taxon>Bacteria</taxon>
        <taxon>Bacillati</taxon>
        <taxon>Actinomycetota</taxon>
        <taxon>Actinomycetes</taxon>
        <taxon>Streptosporangiales</taxon>
        <taxon>Streptosporangiaceae</taxon>
        <taxon>Streptosporangium</taxon>
    </lineage>
</organism>
<proteinExistence type="predicted"/>
<accession>A0ABW3E5G3</accession>
<dbReference type="PANTHER" id="PTHR45527">
    <property type="entry name" value="NONRIBOSOMAL PEPTIDE SYNTHETASE"/>
    <property type="match status" value="1"/>
</dbReference>
<gene>
    <name evidence="2" type="ORF">ACFQ08_42870</name>
</gene>
<dbReference type="Gene3D" id="2.30.38.10">
    <property type="entry name" value="Luciferase, Domain 3"/>
    <property type="match status" value="1"/>
</dbReference>
<dbReference type="InterPro" id="IPR020845">
    <property type="entry name" value="AMP-binding_CS"/>
</dbReference>
<keyword evidence="3" id="KW-1185">Reference proteome</keyword>
<protein>
    <submittedName>
        <fullName evidence="2">AMP-binding protein</fullName>
    </submittedName>
</protein>